<dbReference type="EMBL" id="RCUX01000015">
    <property type="protein sequence ID" value="RLP73214.1"/>
    <property type="molecule type" value="Genomic_DNA"/>
</dbReference>
<sequence length="103" mass="11121">MKQSKLGIFFGIISVLTGAVLPLLSAAMFVSGGLEGMFWIPVLFLLPPINFALLGCLILSLVFGILAIARRRAARVLGLIGIYLCVLQVFWYGSLVIAQYFAG</sequence>
<name>A0A3L6ZZI3_9MICO</name>
<dbReference type="OrthoDB" id="5119513at2"/>
<keyword evidence="1" id="KW-1133">Transmembrane helix</keyword>
<accession>A0A3L6ZZI3</accession>
<keyword evidence="1" id="KW-0472">Membrane</keyword>
<comment type="caution">
    <text evidence="2">The sequence shown here is derived from an EMBL/GenBank/DDBJ whole genome shotgun (WGS) entry which is preliminary data.</text>
</comment>
<evidence type="ECO:0000256" key="1">
    <source>
        <dbReference type="SAM" id="Phobius"/>
    </source>
</evidence>
<keyword evidence="3" id="KW-1185">Reference proteome</keyword>
<feature type="transmembrane region" description="Helical" evidence="1">
    <location>
        <begin position="7"/>
        <end position="29"/>
    </location>
</feature>
<keyword evidence="1" id="KW-0812">Transmembrane</keyword>
<feature type="transmembrane region" description="Helical" evidence="1">
    <location>
        <begin position="49"/>
        <end position="69"/>
    </location>
</feature>
<gene>
    <name evidence="2" type="ORF">D9V32_14915</name>
</gene>
<feature type="transmembrane region" description="Helical" evidence="1">
    <location>
        <begin position="76"/>
        <end position="102"/>
    </location>
</feature>
<dbReference type="Proteomes" id="UP000272503">
    <property type="component" value="Unassembled WGS sequence"/>
</dbReference>
<reference evidence="2 3" key="1">
    <citation type="submission" date="2018-10" db="EMBL/GenBank/DDBJ databases">
        <authorList>
            <person name="Li J."/>
        </authorList>
    </citation>
    <scope>NUCLEOTIDE SEQUENCE [LARGE SCALE GENOMIC DNA]</scope>
    <source>
        <strain evidence="2 3">IF 016277</strain>
    </source>
</reference>
<organism evidence="2 3">
    <name type="scientific">Mycetocola tolaasinivorans</name>
    <dbReference type="NCBI Taxonomy" id="76635"/>
    <lineage>
        <taxon>Bacteria</taxon>
        <taxon>Bacillati</taxon>
        <taxon>Actinomycetota</taxon>
        <taxon>Actinomycetes</taxon>
        <taxon>Micrococcales</taxon>
        <taxon>Microbacteriaceae</taxon>
        <taxon>Mycetocola</taxon>
    </lineage>
</organism>
<dbReference type="RefSeq" id="WP_121649712.1">
    <property type="nucleotide sequence ID" value="NZ_RCUX01000015.1"/>
</dbReference>
<proteinExistence type="predicted"/>
<protein>
    <submittedName>
        <fullName evidence="2">Uncharacterized protein</fullName>
    </submittedName>
</protein>
<dbReference type="AlphaFoldDB" id="A0A3L6ZZI3"/>
<evidence type="ECO:0000313" key="2">
    <source>
        <dbReference type="EMBL" id="RLP73214.1"/>
    </source>
</evidence>
<evidence type="ECO:0000313" key="3">
    <source>
        <dbReference type="Proteomes" id="UP000272503"/>
    </source>
</evidence>